<protein>
    <submittedName>
        <fullName evidence="1">Uncharacterized protein</fullName>
    </submittedName>
</protein>
<keyword evidence="2" id="KW-1185">Reference proteome</keyword>
<sequence>MKAIPLPRVNHHAESPTLYASCAVPTVAPPPTTVPAIPPATMGTPALLPPTLYPSADLTLRD</sequence>
<evidence type="ECO:0000313" key="2">
    <source>
        <dbReference type="Proteomes" id="UP000320585"/>
    </source>
</evidence>
<proteinExistence type="predicted"/>
<evidence type="ECO:0000313" key="1">
    <source>
        <dbReference type="EMBL" id="BBK26043.1"/>
    </source>
</evidence>
<dbReference type="AlphaFoldDB" id="A0A8D4UW36"/>
<dbReference type="EMBL" id="AP019697">
    <property type="protein sequence ID" value="BBK26043.1"/>
    <property type="molecule type" value="Genomic_DNA"/>
</dbReference>
<name>A0A8D4UW36_9FIRM</name>
<reference evidence="2" key="1">
    <citation type="submission" date="2019-05" db="EMBL/GenBank/DDBJ databases">
        <title>Complete genome sequencing of Dialister sp. strain 5BBH33.</title>
        <authorList>
            <person name="Sakamoto M."/>
            <person name="Murakami T."/>
            <person name="Mori H."/>
        </authorList>
    </citation>
    <scope>NUCLEOTIDE SEQUENCE [LARGE SCALE GENOMIC DNA]</scope>
    <source>
        <strain evidence="2">5BBH33</strain>
    </source>
</reference>
<gene>
    <name evidence="1" type="ORF">Dia5BBH33_19780</name>
</gene>
<dbReference type="KEGG" id="dho:Dia5BBH33_19780"/>
<dbReference type="Proteomes" id="UP000320585">
    <property type="component" value="Chromosome"/>
</dbReference>
<organism evidence="1 2">
    <name type="scientific">Dialister hominis</name>
    <dbReference type="NCBI Taxonomy" id="2582419"/>
    <lineage>
        <taxon>Bacteria</taxon>
        <taxon>Bacillati</taxon>
        <taxon>Bacillota</taxon>
        <taxon>Negativicutes</taxon>
        <taxon>Veillonellales</taxon>
        <taxon>Veillonellaceae</taxon>
        <taxon>Dialister</taxon>
    </lineage>
</organism>
<accession>A0A8D4UW36</accession>